<keyword evidence="2" id="KW-0963">Cytoplasm</keyword>
<accession>A0A3B0U4Y6</accession>
<dbReference type="SMART" id="SM00862">
    <property type="entry name" value="Trans_reg_C"/>
    <property type="match status" value="1"/>
</dbReference>
<dbReference type="Pfam" id="PF00486">
    <property type="entry name" value="Trans_reg_C"/>
    <property type="match status" value="1"/>
</dbReference>
<dbReference type="InterPro" id="IPR016032">
    <property type="entry name" value="Sig_transdc_resp-reg_C-effctor"/>
</dbReference>
<keyword evidence="6" id="KW-0238">DNA-binding</keyword>
<evidence type="ECO:0000259" key="9">
    <source>
        <dbReference type="PROSITE" id="PS51755"/>
    </source>
</evidence>
<dbReference type="Gene3D" id="6.10.250.690">
    <property type="match status" value="1"/>
</dbReference>
<dbReference type="Gene3D" id="1.10.10.10">
    <property type="entry name" value="Winged helix-like DNA-binding domain superfamily/Winged helix DNA-binding domain"/>
    <property type="match status" value="1"/>
</dbReference>
<evidence type="ECO:0000256" key="4">
    <source>
        <dbReference type="ARBA" id="ARBA00023012"/>
    </source>
</evidence>
<protein>
    <submittedName>
        <fullName evidence="10">Two-component transcriptional response regulator, LuxR family</fullName>
    </submittedName>
</protein>
<dbReference type="InterPro" id="IPR001789">
    <property type="entry name" value="Sig_transdc_resp-reg_receiver"/>
</dbReference>
<dbReference type="GO" id="GO:0006355">
    <property type="term" value="P:regulation of DNA-templated transcription"/>
    <property type="evidence" value="ECO:0007669"/>
    <property type="project" value="InterPro"/>
</dbReference>
<dbReference type="GO" id="GO:0032993">
    <property type="term" value="C:protein-DNA complex"/>
    <property type="evidence" value="ECO:0007669"/>
    <property type="project" value="TreeGrafter"/>
</dbReference>
<dbReference type="GO" id="GO:0005829">
    <property type="term" value="C:cytosol"/>
    <property type="evidence" value="ECO:0007669"/>
    <property type="project" value="TreeGrafter"/>
</dbReference>
<dbReference type="SUPFAM" id="SSF52172">
    <property type="entry name" value="CheY-like"/>
    <property type="match status" value="1"/>
</dbReference>
<dbReference type="Gene3D" id="3.40.50.2300">
    <property type="match status" value="1"/>
</dbReference>
<feature type="domain" description="Response regulatory" evidence="8">
    <location>
        <begin position="41"/>
        <end position="154"/>
    </location>
</feature>
<evidence type="ECO:0000256" key="7">
    <source>
        <dbReference type="ARBA" id="ARBA00023163"/>
    </source>
</evidence>
<keyword evidence="4" id="KW-0902">Two-component regulatory system</keyword>
<keyword evidence="3" id="KW-0597">Phosphoprotein</keyword>
<name>A0A3B0U4Y6_9ZZZZ</name>
<dbReference type="EMBL" id="UOEO01000173">
    <property type="protein sequence ID" value="VAW21552.1"/>
    <property type="molecule type" value="Genomic_DNA"/>
</dbReference>
<dbReference type="InterPro" id="IPR039420">
    <property type="entry name" value="WalR-like"/>
</dbReference>
<evidence type="ECO:0000256" key="3">
    <source>
        <dbReference type="ARBA" id="ARBA00022553"/>
    </source>
</evidence>
<reference evidence="10" key="1">
    <citation type="submission" date="2018-06" db="EMBL/GenBank/DDBJ databases">
        <authorList>
            <person name="Zhirakovskaya E."/>
        </authorList>
    </citation>
    <scope>NUCLEOTIDE SEQUENCE</scope>
</reference>
<evidence type="ECO:0000313" key="10">
    <source>
        <dbReference type="EMBL" id="VAW21552.1"/>
    </source>
</evidence>
<dbReference type="GO" id="GO:0000156">
    <property type="term" value="F:phosphorelay response regulator activity"/>
    <property type="evidence" value="ECO:0007669"/>
    <property type="project" value="TreeGrafter"/>
</dbReference>
<sequence>MNAQICNQVLQIPASVTVCNQDSAIQAHRRLYNQTMAEQPHILIVDDDSEIRNLVARYLSGHGLRVHTAAEGRQMQKQLLEWSFDLVILDLMLPGEDGLSLCRNLRAKTNIPVIMLTAMGEETDRIVGLEMGADDYIAKPFNPRELLARIKAVLRRCQSGQNGAPELGETSSKHRFANWQLDLKTRELTSPENMLIPLSAGEYDLLAAFVTHPQRILSRDQLLDMARGREAQPFDRSIDVQVSRLRRKIEADPANPVLIKTVRSGGYMFTPDIVSGP</sequence>
<evidence type="ECO:0000256" key="6">
    <source>
        <dbReference type="ARBA" id="ARBA00023125"/>
    </source>
</evidence>
<dbReference type="PANTHER" id="PTHR48111:SF4">
    <property type="entry name" value="DNA-BINDING DUAL TRANSCRIPTIONAL REGULATOR OMPR"/>
    <property type="match status" value="1"/>
</dbReference>
<dbReference type="InterPro" id="IPR001867">
    <property type="entry name" value="OmpR/PhoB-type_DNA-bd"/>
</dbReference>
<keyword evidence="7" id="KW-0804">Transcription</keyword>
<keyword evidence="5" id="KW-0805">Transcription regulation</keyword>
<dbReference type="CDD" id="cd00383">
    <property type="entry name" value="trans_reg_C"/>
    <property type="match status" value="1"/>
</dbReference>
<dbReference type="SUPFAM" id="SSF46894">
    <property type="entry name" value="C-terminal effector domain of the bipartite response regulators"/>
    <property type="match status" value="1"/>
</dbReference>
<dbReference type="AlphaFoldDB" id="A0A3B0U4Y6"/>
<evidence type="ECO:0000259" key="8">
    <source>
        <dbReference type="PROSITE" id="PS50110"/>
    </source>
</evidence>
<evidence type="ECO:0000256" key="2">
    <source>
        <dbReference type="ARBA" id="ARBA00022490"/>
    </source>
</evidence>
<dbReference type="InterPro" id="IPR011006">
    <property type="entry name" value="CheY-like_superfamily"/>
</dbReference>
<gene>
    <name evidence="10" type="ORF">MNBD_ALPHA12-176</name>
</gene>
<organism evidence="10">
    <name type="scientific">hydrothermal vent metagenome</name>
    <dbReference type="NCBI Taxonomy" id="652676"/>
    <lineage>
        <taxon>unclassified sequences</taxon>
        <taxon>metagenomes</taxon>
        <taxon>ecological metagenomes</taxon>
    </lineage>
</organism>
<dbReference type="Pfam" id="PF00072">
    <property type="entry name" value="Response_reg"/>
    <property type="match status" value="1"/>
</dbReference>
<dbReference type="SMART" id="SM00448">
    <property type="entry name" value="REC"/>
    <property type="match status" value="1"/>
</dbReference>
<dbReference type="FunFam" id="3.40.50.2300:FF:000001">
    <property type="entry name" value="DNA-binding response regulator PhoB"/>
    <property type="match status" value="1"/>
</dbReference>
<evidence type="ECO:0000256" key="1">
    <source>
        <dbReference type="ARBA" id="ARBA00004496"/>
    </source>
</evidence>
<dbReference type="GO" id="GO:0000976">
    <property type="term" value="F:transcription cis-regulatory region binding"/>
    <property type="evidence" value="ECO:0007669"/>
    <property type="project" value="TreeGrafter"/>
</dbReference>
<comment type="subcellular location">
    <subcellularLocation>
        <location evidence="1">Cytoplasm</location>
    </subcellularLocation>
</comment>
<feature type="domain" description="OmpR/PhoB-type" evidence="9">
    <location>
        <begin position="171"/>
        <end position="271"/>
    </location>
</feature>
<dbReference type="InterPro" id="IPR036388">
    <property type="entry name" value="WH-like_DNA-bd_sf"/>
</dbReference>
<proteinExistence type="predicted"/>
<evidence type="ECO:0000256" key="5">
    <source>
        <dbReference type="ARBA" id="ARBA00023015"/>
    </source>
</evidence>
<dbReference type="FunFam" id="1.10.10.10:FF:000099">
    <property type="entry name" value="Two-component system response regulator TorR"/>
    <property type="match status" value="1"/>
</dbReference>
<dbReference type="PROSITE" id="PS50110">
    <property type="entry name" value="RESPONSE_REGULATORY"/>
    <property type="match status" value="1"/>
</dbReference>
<dbReference type="PANTHER" id="PTHR48111">
    <property type="entry name" value="REGULATOR OF RPOS"/>
    <property type="match status" value="1"/>
</dbReference>
<dbReference type="PROSITE" id="PS51755">
    <property type="entry name" value="OMPR_PHOB"/>
    <property type="match status" value="1"/>
</dbReference>